<accession>A0AA91TPD0</accession>
<feature type="transmembrane region" description="Helical" evidence="1">
    <location>
        <begin position="48"/>
        <end position="76"/>
    </location>
</feature>
<comment type="caution">
    <text evidence="2">The sequence shown here is derived from an EMBL/GenBank/DDBJ whole genome shotgun (WGS) entry which is preliminary data.</text>
</comment>
<sequence length="256" mass="29829">MRLQKEQVMLIWTIFIKSLSDTVACHQMNTENYKAMGEAMNSRQLYHILNYISTFFLLNLCFVFSNILFFTALLLFPFSLENIMLFYISLLPMGASLTALFSTNGRLLREGGITPVRDFFMDYKTNFKLSFIYWFIQLTILFILFIDFFYMLQKNNLILACVVAILLAIVFITTSIGLSVLSRFESNMKTLLKTGPFILLRFPGKAFLHLSTSVILIVFFYYVPAVSFLFAFSLFGFILMYYTNPVLYQLEKELKK</sequence>
<feature type="transmembrane region" description="Helical" evidence="1">
    <location>
        <begin position="82"/>
        <end position="101"/>
    </location>
</feature>
<protein>
    <recommendedName>
        <fullName evidence="4">DUF624 domain-containing protein</fullName>
    </recommendedName>
</protein>
<gene>
    <name evidence="2" type="ORF">CHH57_19175</name>
</gene>
<dbReference type="EMBL" id="NPBQ01000120">
    <property type="protein sequence ID" value="PAD81552.1"/>
    <property type="molecule type" value="Genomic_DNA"/>
</dbReference>
<dbReference type="Proteomes" id="UP000216961">
    <property type="component" value="Unassembled WGS sequence"/>
</dbReference>
<name>A0AA91TPD0_NIACI</name>
<reference evidence="2 3" key="1">
    <citation type="submission" date="2017-07" db="EMBL/GenBank/DDBJ databases">
        <title>Isolation and whole genome analysis of endospore-forming bacteria from heroin.</title>
        <authorList>
            <person name="Kalinowski J."/>
            <person name="Ahrens B."/>
            <person name="Al-Dilaimi A."/>
            <person name="Winkler A."/>
            <person name="Wibberg D."/>
            <person name="Schleenbecker U."/>
            <person name="Ruckert C."/>
            <person name="Wolfel R."/>
            <person name="Grass G."/>
        </authorList>
    </citation>
    <scope>NUCLEOTIDE SEQUENCE [LARGE SCALE GENOMIC DNA]</scope>
    <source>
        <strain evidence="2 3">7521-2</strain>
    </source>
</reference>
<evidence type="ECO:0000313" key="3">
    <source>
        <dbReference type="Proteomes" id="UP000216961"/>
    </source>
</evidence>
<dbReference type="InterPro" id="IPR006938">
    <property type="entry name" value="DUF624"/>
</dbReference>
<dbReference type="Pfam" id="PF04854">
    <property type="entry name" value="DUF624"/>
    <property type="match status" value="1"/>
</dbReference>
<feature type="transmembrane region" description="Helical" evidence="1">
    <location>
        <begin position="131"/>
        <end position="151"/>
    </location>
</feature>
<feature type="transmembrane region" description="Helical" evidence="1">
    <location>
        <begin position="228"/>
        <end position="248"/>
    </location>
</feature>
<proteinExistence type="predicted"/>
<organism evidence="2 3">
    <name type="scientific">Niallia circulans</name>
    <name type="common">Bacillus circulans</name>
    <dbReference type="NCBI Taxonomy" id="1397"/>
    <lineage>
        <taxon>Bacteria</taxon>
        <taxon>Bacillati</taxon>
        <taxon>Bacillota</taxon>
        <taxon>Bacilli</taxon>
        <taxon>Bacillales</taxon>
        <taxon>Bacillaceae</taxon>
        <taxon>Niallia</taxon>
    </lineage>
</organism>
<feature type="transmembrane region" description="Helical" evidence="1">
    <location>
        <begin position="157"/>
        <end position="181"/>
    </location>
</feature>
<evidence type="ECO:0008006" key="4">
    <source>
        <dbReference type="Google" id="ProtNLM"/>
    </source>
</evidence>
<evidence type="ECO:0000256" key="1">
    <source>
        <dbReference type="SAM" id="Phobius"/>
    </source>
</evidence>
<feature type="transmembrane region" description="Helical" evidence="1">
    <location>
        <begin position="202"/>
        <end position="222"/>
    </location>
</feature>
<dbReference type="AlphaFoldDB" id="A0AA91TPD0"/>
<keyword evidence="1" id="KW-1133">Transmembrane helix</keyword>
<keyword evidence="1" id="KW-0472">Membrane</keyword>
<keyword evidence="1" id="KW-0812">Transmembrane</keyword>
<evidence type="ECO:0000313" key="2">
    <source>
        <dbReference type="EMBL" id="PAD81552.1"/>
    </source>
</evidence>